<organism evidence="8 9">
    <name type="scientific">Ascaris lumbricoides</name>
    <name type="common">Giant roundworm</name>
    <dbReference type="NCBI Taxonomy" id="6252"/>
    <lineage>
        <taxon>Eukaryota</taxon>
        <taxon>Metazoa</taxon>
        <taxon>Ecdysozoa</taxon>
        <taxon>Nematoda</taxon>
        <taxon>Chromadorea</taxon>
        <taxon>Rhabditida</taxon>
        <taxon>Spirurina</taxon>
        <taxon>Ascaridomorpha</taxon>
        <taxon>Ascaridoidea</taxon>
        <taxon>Ascarididae</taxon>
        <taxon>Ascaris</taxon>
    </lineage>
</organism>
<dbReference type="GO" id="GO:0016538">
    <property type="term" value="F:cyclin-dependent protein serine/threonine kinase regulator activity"/>
    <property type="evidence" value="ECO:0007669"/>
    <property type="project" value="InterPro"/>
</dbReference>
<dbReference type="WBParaSite" id="ALUE_0000450801-mRNA-1">
    <property type="protein sequence ID" value="ALUE_0000450801-mRNA-1"/>
    <property type="gene ID" value="ALUE_0000450801"/>
</dbReference>
<dbReference type="SMART" id="SM01332">
    <property type="entry name" value="Cyclin_C"/>
    <property type="match status" value="1"/>
</dbReference>
<evidence type="ECO:0000313" key="9">
    <source>
        <dbReference type="WBParaSite" id="ALUE_0000450801-mRNA-1"/>
    </source>
</evidence>
<keyword evidence="2" id="KW-0132">Cell division</keyword>
<dbReference type="Pfam" id="PF02984">
    <property type="entry name" value="Cyclin_C"/>
    <property type="match status" value="1"/>
</dbReference>
<proteinExistence type="inferred from homology"/>
<dbReference type="InterPro" id="IPR046965">
    <property type="entry name" value="Cyclin_A/B-like"/>
</dbReference>
<accession>A0A9J2P551</accession>
<feature type="domain" description="Cyclin-like" evidence="6">
    <location>
        <begin position="179"/>
        <end position="264"/>
    </location>
</feature>
<dbReference type="GO" id="GO:0044772">
    <property type="term" value="P:mitotic cell cycle phase transition"/>
    <property type="evidence" value="ECO:0007669"/>
    <property type="project" value="InterPro"/>
</dbReference>
<evidence type="ECO:0000313" key="8">
    <source>
        <dbReference type="Proteomes" id="UP000036681"/>
    </source>
</evidence>
<dbReference type="PIRSF" id="PIRSF001771">
    <property type="entry name" value="Cyclin_A_B_D_E"/>
    <property type="match status" value="1"/>
</dbReference>
<reference evidence="9" key="1">
    <citation type="submission" date="2023-03" db="UniProtKB">
        <authorList>
            <consortium name="WormBaseParasite"/>
        </authorList>
    </citation>
    <scope>IDENTIFICATION</scope>
</reference>
<dbReference type="InterPro" id="IPR004367">
    <property type="entry name" value="Cyclin_C-dom"/>
</dbReference>
<comment type="similarity">
    <text evidence="1">Belongs to the cyclin family. Cyclin AB subfamily.</text>
</comment>
<evidence type="ECO:0000259" key="7">
    <source>
        <dbReference type="SMART" id="SM01332"/>
    </source>
</evidence>
<dbReference type="SMART" id="SM00385">
    <property type="entry name" value="CYCLIN"/>
    <property type="match status" value="2"/>
</dbReference>
<evidence type="ECO:0000256" key="4">
    <source>
        <dbReference type="ARBA" id="ARBA00023306"/>
    </source>
</evidence>
<name>A0A9J2P551_ASCLU</name>
<dbReference type="PANTHER" id="PTHR10177">
    <property type="entry name" value="CYCLINS"/>
    <property type="match status" value="1"/>
</dbReference>
<keyword evidence="8" id="KW-1185">Reference proteome</keyword>
<dbReference type="Gene3D" id="1.10.472.10">
    <property type="entry name" value="Cyclin-like"/>
    <property type="match status" value="2"/>
</dbReference>
<dbReference type="FunFam" id="1.10.472.10:FF:000005">
    <property type="entry name" value="G2/mitotic-specific cyclin B"/>
    <property type="match status" value="1"/>
</dbReference>
<dbReference type="Pfam" id="PF00134">
    <property type="entry name" value="Cyclin_N"/>
    <property type="match status" value="1"/>
</dbReference>
<evidence type="ECO:0000256" key="1">
    <source>
        <dbReference type="ARBA" id="ARBA00006955"/>
    </source>
</evidence>
<feature type="domain" description="Cyclin-like" evidence="6">
    <location>
        <begin position="277"/>
        <end position="361"/>
    </location>
</feature>
<evidence type="ECO:0000256" key="5">
    <source>
        <dbReference type="RuleBase" id="RU000383"/>
    </source>
</evidence>
<dbReference type="GO" id="GO:0051301">
    <property type="term" value="P:cell division"/>
    <property type="evidence" value="ECO:0007669"/>
    <property type="project" value="UniProtKB-KW"/>
</dbReference>
<dbReference type="InterPro" id="IPR013763">
    <property type="entry name" value="Cyclin-like_dom"/>
</dbReference>
<dbReference type="InterPro" id="IPR039361">
    <property type="entry name" value="Cyclin"/>
</dbReference>
<protein>
    <submittedName>
        <fullName evidence="9">G2/mitotic-specific cyclin-B3</fullName>
    </submittedName>
</protein>
<dbReference type="SUPFAM" id="SSF47954">
    <property type="entry name" value="Cyclin-like"/>
    <property type="match status" value="2"/>
</dbReference>
<sequence>MRLRNRDTNKVEASDGVKITNKVTGEHTKIEIARGGLRDASNAVHERLGMIKGQGWKVVGKEPEPKRRRTAKMVDANCKVERSFLPERPQSPNENPLTTVRKESVGINDNVTERPDLDEISSCLDYDFDAENMNDPNAVSMYAADIFKYYASREKKFRVGDYMKRQRGITKRSRAILADWLVEMQQHLELIHETLYLSTKLMDLFFDRVPNIATDQLQLIAASALLIASKFEERWPPLIEDLVDLCDGAFTRDDLRAMERKMLQAVGFDVGCPLSYSFLRRYSRVCKLDMKLLTLARYILETSLMFYEFVAVPESLMAAACLLLALRMNSSGDWNAILTKYSRYKLEDVEPLTWALNHMMVMRPKIYNTLTVIFDKYINPVFFNSAAVPPLKDVFTSDEPVGLPSSLGYIHQ</sequence>
<dbReference type="InterPro" id="IPR036915">
    <property type="entry name" value="Cyclin-like_sf"/>
</dbReference>
<dbReference type="Proteomes" id="UP000036681">
    <property type="component" value="Unplaced"/>
</dbReference>
<evidence type="ECO:0000256" key="3">
    <source>
        <dbReference type="ARBA" id="ARBA00023127"/>
    </source>
</evidence>
<feature type="domain" description="Cyclin C-terminal" evidence="7">
    <location>
        <begin position="273"/>
        <end position="391"/>
    </location>
</feature>
<evidence type="ECO:0000259" key="6">
    <source>
        <dbReference type="SMART" id="SM00385"/>
    </source>
</evidence>
<keyword evidence="3 5" id="KW-0195">Cyclin</keyword>
<dbReference type="InterPro" id="IPR006671">
    <property type="entry name" value="Cyclin_N"/>
</dbReference>
<keyword evidence="4" id="KW-0131">Cell cycle</keyword>
<dbReference type="AlphaFoldDB" id="A0A9J2P551"/>
<evidence type="ECO:0000256" key="2">
    <source>
        <dbReference type="ARBA" id="ARBA00022618"/>
    </source>
</evidence>